<name>A0A512PF31_9CELL</name>
<feature type="chain" id="PRO_5021798588" description="DUF916 domain-containing protein" evidence="3">
    <location>
        <begin position="28"/>
        <end position="531"/>
    </location>
</feature>
<feature type="transmembrane region" description="Helical" evidence="2">
    <location>
        <begin position="365"/>
        <end position="385"/>
    </location>
</feature>
<evidence type="ECO:0008006" key="6">
    <source>
        <dbReference type="Google" id="ProtNLM"/>
    </source>
</evidence>
<organism evidence="4 5">
    <name type="scientific">Cellulomonas soli</name>
    <dbReference type="NCBI Taxonomy" id="931535"/>
    <lineage>
        <taxon>Bacteria</taxon>
        <taxon>Bacillati</taxon>
        <taxon>Actinomycetota</taxon>
        <taxon>Actinomycetes</taxon>
        <taxon>Micrococcales</taxon>
        <taxon>Cellulomonadaceae</taxon>
        <taxon>Cellulomonas</taxon>
    </lineage>
</organism>
<dbReference type="RefSeq" id="WP_146953529.1">
    <property type="nucleotide sequence ID" value="NZ_BAABBJ010000001.1"/>
</dbReference>
<gene>
    <name evidence="4" type="ORF">CSO01_24980</name>
</gene>
<dbReference type="Proteomes" id="UP000321798">
    <property type="component" value="Unassembled WGS sequence"/>
</dbReference>
<evidence type="ECO:0000256" key="2">
    <source>
        <dbReference type="SAM" id="Phobius"/>
    </source>
</evidence>
<accession>A0A512PF31</accession>
<keyword evidence="2" id="KW-0812">Transmembrane</keyword>
<proteinExistence type="predicted"/>
<feature type="compositionally biased region" description="Low complexity" evidence="1">
    <location>
        <begin position="441"/>
        <end position="454"/>
    </location>
</feature>
<feature type="signal peptide" evidence="3">
    <location>
        <begin position="1"/>
        <end position="27"/>
    </location>
</feature>
<evidence type="ECO:0000256" key="1">
    <source>
        <dbReference type="SAM" id="MobiDB-lite"/>
    </source>
</evidence>
<feature type="compositionally biased region" description="Low complexity" evidence="1">
    <location>
        <begin position="409"/>
        <end position="434"/>
    </location>
</feature>
<dbReference type="EMBL" id="BKAL01000008">
    <property type="protein sequence ID" value="GEP69783.1"/>
    <property type="molecule type" value="Genomic_DNA"/>
</dbReference>
<dbReference type="AlphaFoldDB" id="A0A512PF31"/>
<sequence length="531" mass="52972">MSRPLRSAVRAALVVLAALAVVVPATAAGADDGTAAWSITPSDAAGTTDGRTRFELSLAPGEQVEEHLVLANSSTVERTFRVYGADGFNTATGGFDLRPAADTPVGIGAWVTTPDASVTVPALSTRTVAFTVAVPQDAAPGDHAGGLVVSPEQVQVDEATGVVVDTRVAVRLAVRVAGELAPALEVRDVHASYAFDAVPFAASSATVTFEVVNTGNVKVLGVPRLRVTGPFGTRLAHLEPESTREVLPGDSFTVTATLPGVEPAVLATAVVDVTMAAAPGPGTELPGVSSTGRATFVAVPWTGLLLVAVLVVLVVLLVRRVRARRRAAQVLWTEAVAEARREIEAGPPAGEPSPEGSRPSVGPTVGVLVLLVLVVTGAACVAVPARAVASEGVTVVSQDGDDGVLRLEVPASPTASPSVPAGAGAGPGSAPTTSVLGGSRGAPRSAGSPPAAAGSAADAAVDAGAATGTAAAEGGEVKVAGLRVRTPDLVWRAARGDAPARAVLAATGLTALGGGGWLVHRLVLARRPGMP</sequence>
<keyword evidence="3" id="KW-0732">Signal</keyword>
<protein>
    <recommendedName>
        <fullName evidence="6">DUF916 domain-containing protein</fullName>
    </recommendedName>
</protein>
<evidence type="ECO:0000313" key="5">
    <source>
        <dbReference type="Proteomes" id="UP000321798"/>
    </source>
</evidence>
<comment type="caution">
    <text evidence="4">The sequence shown here is derived from an EMBL/GenBank/DDBJ whole genome shotgun (WGS) entry which is preliminary data.</text>
</comment>
<feature type="transmembrane region" description="Helical" evidence="2">
    <location>
        <begin position="298"/>
        <end position="318"/>
    </location>
</feature>
<evidence type="ECO:0000313" key="4">
    <source>
        <dbReference type="EMBL" id="GEP69783.1"/>
    </source>
</evidence>
<keyword evidence="5" id="KW-1185">Reference proteome</keyword>
<dbReference type="OrthoDB" id="4336304at2"/>
<reference evidence="4 5" key="1">
    <citation type="submission" date="2019-07" db="EMBL/GenBank/DDBJ databases">
        <title>Whole genome shotgun sequence of Cellulomonas soli NBRC 109434.</title>
        <authorList>
            <person name="Hosoyama A."/>
            <person name="Uohara A."/>
            <person name="Ohji S."/>
            <person name="Ichikawa N."/>
        </authorList>
    </citation>
    <scope>NUCLEOTIDE SEQUENCE [LARGE SCALE GENOMIC DNA]</scope>
    <source>
        <strain evidence="4 5">NBRC 109434</strain>
    </source>
</reference>
<keyword evidence="2" id="KW-0472">Membrane</keyword>
<feature type="region of interest" description="Disordered" evidence="1">
    <location>
        <begin position="408"/>
        <end position="454"/>
    </location>
</feature>
<evidence type="ECO:0000256" key="3">
    <source>
        <dbReference type="SAM" id="SignalP"/>
    </source>
</evidence>
<keyword evidence="2" id="KW-1133">Transmembrane helix</keyword>